<proteinExistence type="predicted"/>
<feature type="non-terminal residue" evidence="1">
    <location>
        <position position="1"/>
    </location>
</feature>
<evidence type="ECO:0000313" key="1">
    <source>
        <dbReference type="EMBL" id="JAS89633.1"/>
    </source>
</evidence>
<feature type="non-terminal residue" evidence="1">
    <location>
        <position position="114"/>
    </location>
</feature>
<protein>
    <submittedName>
        <fullName evidence="1">Uncharacterized protein</fullName>
    </submittedName>
</protein>
<accession>A0A1B6IRX6</accession>
<gene>
    <name evidence="1" type="ORF">g.30783</name>
</gene>
<reference evidence="1" key="1">
    <citation type="submission" date="2015-11" db="EMBL/GenBank/DDBJ databases">
        <title>De novo transcriptome assembly of four potential Pierce s Disease insect vectors from Arizona vineyards.</title>
        <authorList>
            <person name="Tassone E.E."/>
        </authorList>
    </citation>
    <scope>NUCLEOTIDE SEQUENCE</scope>
</reference>
<dbReference type="AlphaFoldDB" id="A0A1B6IRX6"/>
<sequence>LLPPGSWLRRLASTPDPGVPGTPSATPAAVPAVVLDCVVCGGEVGGVVDIKRSSPIRSRVSTIPGPPLSCLRATTVFSGCVRLRLVCSVLRGDCVAPISVRRNSSAPLLIRNPG</sequence>
<organism evidence="1">
    <name type="scientific">Homalodisca liturata</name>
    <dbReference type="NCBI Taxonomy" id="320908"/>
    <lineage>
        <taxon>Eukaryota</taxon>
        <taxon>Metazoa</taxon>
        <taxon>Ecdysozoa</taxon>
        <taxon>Arthropoda</taxon>
        <taxon>Hexapoda</taxon>
        <taxon>Insecta</taxon>
        <taxon>Pterygota</taxon>
        <taxon>Neoptera</taxon>
        <taxon>Paraneoptera</taxon>
        <taxon>Hemiptera</taxon>
        <taxon>Auchenorrhyncha</taxon>
        <taxon>Membracoidea</taxon>
        <taxon>Cicadellidae</taxon>
        <taxon>Cicadellinae</taxon>
        <taxon>Proconiini</taxon>
        <taxon>Homalodisca</taxon>
    </lineage>
</organism>
<name>A0A1B6IRX6_9HEMI</name>
<dbReference type="EMBL" id="GECU01018073">
    <property type="protein sequence ID" value="JAS89633.1"/>
    <property type="molecule type" value="Transcribed_RNA"/>
</dbReference>